<dbReference type="InterPro" id="IPR008327">
    <property type="entry name" value="Sig_transdc_resp-reg_antiterm"/>
</dbReference>
<dbReference type="InterPro" id="IPR005561">
    <property type="entry name" value="ANTAR"/>
</dbReference>
<proteinExistence type="predicted"/>
<dbReference type="SMART" id="SM01012">
    <property type="entry name" value="ANTAR"/>
    <property type="match status" value="1"/>
</dbReference>
<dbReference type="PROSITE" id="PS50110">
    <property type="entry name" value="RESPONSE_REGULATORY"/>
    <property type="match status" value="1"/>
</dbReference>
<dbReference type="Pfam" id="PF03861">
    <property type="entry name" value="ANTAR"/>
    <property type="match status" value="1"/>
</dbReference>
<dbReference type="InterPro" id="IPR011006">
    <property type="entry name" value="CheY-like_superfamily"/>
</dbReference>
<dbReference type="InterPro" id="IPR052048">
    <property type="entry name" value="ST_Response_Regulator"/>
</dbReference>
<dbReference type="Proteomes" id="UP001596113">
    <property type="component" value="Unassembled WGS sequence"/>
</dbReference>
<dbReference type="PANTHER" id="PTHR43228">
    <property type="entry name" value="TWO-COMPONENT RESPONSE REGULATOR"/>
    <property type="match status" value="1"/>
</dbReference>
<name>A0ABW0HPC1_9BACL</name>
<keyword evidence="1" id="KW-0902">Two-component regulatory system</keyword>
<accession>A0ABW0HPC1</accession>
<dbReference type="SUPFAM" id="SSF52172">
    <property type="entry name" value="CheY-like"/>
    <property type="match status" value="1"/>
</dbReference>
<feature type="modified residue" description="4-aspartylphosphate" evidence="2">
    <location>
        <position position="55"/>
    </location>
</feature>
<protein>
    <submittedName>
        <fullName evidence="5">ANTAR domain-containing response regulator</fullName>
    </submittedName>
</protein>
<dbReference type="PROSITE" id="PS50921">
    <property type="entry name" value="ANTAR"/>
    <property type="match status" value="1"/>
</dbReference>
<evidence type="ECO:0000313" key="6">
    <source>
        <dbReference type="Proteomes" id="UP001596113"/>
    </source>
</evidence>
<evidence type="ECO:0000259" key="3">
    <source>
        <dbReference type="PROSITE" id="PS50110"/>
    </source>
</evidence>
<keyword evidence="2" id="KW-0597">Phosphoprotein</keyword>
<feature type="domain" description="Response regulatory" evidence="3">
    <location>
        <begin position="5"/>
        <end position="119"/>
    </location>
</feature>
<evidence type="ECO:0000313" key="5">
    <source>
        <dbReference type="EMBL" id="MFC5402906.1"/>
    </source>
</evidence>
<dbReference type="Pfam" id="PF00072">
    <property type="entry name" value="Response_reg"/>
    <property type="match status" value="1"/>
</dbReference>
<dbReference type="Gene3D" id="3.40.50.2300">
    <property type="match status" value="1"/>
</dbReference>
<dbReference type="PIRSF" id="PIRSF036382">
    <property type="entry name" value="RR_antiterm"/>
    <property type="match status" value="1"/>
</dbReference>
<dbReference type="Gene3D" id="1.10.10.10">
    <property type="entry name" value="Winged helix-like DNA-binding domain superfamily/Winged helix DNA-binding domain"/>
    <property type="match status" value="1"/>
</dbReference>
<reference evidence="6" key="1">
    <citation type="journal article" date="2019" name="Int. J. Syst. Evol. Microbiol.">
        <title>The Global Catalogue of Microorganisms (GCM) 10K type strain sequencing project: providing services to taxonomists for standard genome sequencing and annotation.</title>
        <authorList>
            <consortium name="The Broad Institute Genomics Platform"/>
            <consortium name="The Broad Institute Genome Sequencing Center for Infectious Disease"/>
            <person name="Wu L."/>
            <person name="Ma J."/>
        </authorList>
    </citation>
    <scope>NUCLEOTIDE SEQUENCE [LARGE SCALE GENOMIC DNA]</scope>
    <source>
        <strain evidence="6">CGMCC 1.18575</strain>
    </source>
</reference>
<dbReference type="InterPro" id="IPR036388">
    <property type="entry name" value="WH-like_DNA-bd_sf"/>
</dbReference>
<dbReference type="PANTHER" id="PTHR43228:SF6">
    <property type="entry name" value="RESPONSE REGULATOR RECEIVER"/>
    <property type="match status" value="1"/>
</dbReference>
<gene>
    <name evidence="5" type="ORF">ACFPOF_09140</name>
</gene>
<feature type="domain" description="ANTAR" evidence="4">
    <location>
        <begin position="125"/>
        <end position="186"/>
    </location>
</feature>
<dbReference type="EMBL" id="JBHSMI010000015">
    <property type="protein sequence ID" value="MFC5402906.1"/>
    <property type="molecule type" value="Genomic_DNA"/>
</dbReference>
<dbReference type="RefSeq" id="WP_378131770.1">
    <property type="nucleotide sequence ID" value="NZ_JBHSMI010000015.1"/>
</dbReference>
<evidence type="ECO:0000256" key="2">
    <source>
        <dbReference type="PROSITE-ProRule" id="PRU00169"/>
    </source>
</evidence>
<organism evidence="5 6">
    <name type="scientific">Cohnella soli</name>
    <dbReference type="NCBI Taxonomy" id="425005"/>
    <lineage>
        <taxon>Bacteria</taxon>
        <taxon>Bacillati</taxon>
        <taxon>Bacillota</taxon>
        <taxon>Bacilli</taxon>
        <taxon>Bacillales</taxon>
        <taxon>Paenibacillaceae</taxon>
        <taxon>Cohnella</taxon>
    </lineage>
</organism>
<dbReference type="InterPro" id="IPR001789">
    <property type="entry name" value="Sig_transdc_resp-reg_receiver"/>
</dbReference>
<comment type="caution">
    <text evidence="5">The sequence shown here is derived from an EMBL/GenBank/DDBJ whole genome shotgun (WGS) entry which is preliminary data.</text>
</comment>
<dbReference type="SMART" id="SM00448">
    <property type="entry name" value="REC"/>
    <property type="match status" value="1"/>
</dbReference>
<keyword evidence="6" id="KW-1185">Reference proteome</keyword>
<evidence type="ECO:0000256" key="1">
    <source>
        <dbReference type="ARBA" id="ARBA00023012"/>
    </source>
</evidence>
<evidence type="ECO:0000259" key="4">
    <source>
        <dbReference type="PROSITE" id="PS50921"/>
    </source>
</evidence>
<sequence>MEQTTVIIADDDPIIRMDMREMLQEYGYIVAGTAKNGEESVEMAAKLRPALILLDVKMPRMNGLKAARLIRRMYDPAIVLVTACSGKDTVREAGEAGVTAYLVKPVSEENLFPAIEIALCQQARTEGLKRTLISLERSAEERKAVERAKGYLMQTHDWSEEEAYRFMRGASMESRLTMGKLAEAVLQGREQWVSGKAGNG</sequence>